<dbReference type="PROSITE" id="PS50240">
    <property type="entry name" value="TRYPSIN_DOM"/>
    <property type="match status" value="1"/>
</dbReference>
<gene>
    <name evidence="3" type="ORF">WA026_002311</name>
</gene>
<dbReference type="SUPFAM" id="SSF50494">
    <property type="entry name" value="Trypsin-like serine proteases"/>
    <property type="match status" value="1"/>
</dbReference>
<dbReference type="GO" id="GO:0004252">
    <property type="term" value="F:serine-type endopeptidase activity"/>
    <property type="evidence" value="ECO:0007669"/>
    <property type="project" value="InterPro"/>
</dbReference>
<organism evidence="3 4">
    <name type="scientific">Henosepilachna vigintioctopunctata</name>
    <dbReference type="NCBI Taxonomy" id="420089"/>
    <lineage>
        <taxon>Eukaryota</taxon>
        <taxon>Metazoa</taxon>
        <taxon>Ecdysozoa</taxon>
        <taxon>Arthropoda</taxon>
        <taxon>Hexapoda</taxon>
        <taxon>Insecta</taxon>
        <taxon>Pterygota</taxon>
        <taxon>Neoptera</taxon>
        <taxon>Endopterygota</taxon>
        <taxon>Coleoptera</taxon>
        <taxon>Polyphaga</taxon>
        <taxon>Cucujiformia</taxon>
        <taxon>Coccinelloidea</taxon>
        <taxon>Coccinellidae</taxon>
        <taxon>Epilachninae</taxon>
        <taxon>Epilachnini</taxon>
        <taxon>Henosepilachna</taxon>
    </lineage>
</organism>
<protein>
    <recommendedName>
        <fullName evidence="2">Peptidase S1 domain-containing protein</fullName>
    </recommendedName>
</protein>
<dbReference type="GO" id="GO:0006508">
    <property type="term" value="P:proteolysis"/>
    <property type="evidence" value="ECO:0007669"/>
    <property type="project" value="InterPro"/>
</dbReference>
<dbReference type="EMBL" id="JARQZJ010000031">
    <property type="protein sequence ID" value="KAK9873959.1"/>
    <property type="molecule type" value="Genomic_DNA"/>
</dbReference>
<dbReference type="Proteomes" id="UP001431783">
    <property type="component" value="Unassembled WGS sequence"/>
</dbReference>
<dbReference type="InterPro" id="IPR043504">
    <property type="entry name" value="Peptidase_S1_PA_chymotrypsin"/>
</dbReference>
<dbReference type="InterPro" id="IPR033116">
    <property type="entry name" value="TRYPSIN_SER"/>
</dbReference>
<dbReference type="PANTHER" id="PTHR24252:SF7">
    <property type="entry name" value="HYALIN"/>
    <property type="match status" value="1"/>
</dbReference>
<sequence length="400" mass="44294">MRTFVLMLLCGSVYGFSLWKLITKYTWVRGNRLSQDSFHNENGLGNTGRVFVTLFGYPSKCQRRGVSHACTLSFACWMVGGSSQPGCGANPWVVACCVTSRGKFEEKNNFKNVPDNEIETPSYVNVFPSELQRRIDEVDEECGISSDRILMKRIIGGNKARFGQYPWQVYIKIGSYQCGGVLVSHRYVATAAHCIISAKLKDILVYLGELDTQDTGEVSELAPAELHRVKKKIVHPKFQYRTTQPDRYDLALLELVTEAGYAYYISPICLPNPGIFLSGRSGVVAGWGKTLPSNELMGTNILRSASVPILETEECIAWHKIKQISVELHEDMLCAGLENGKRDACLGDSGGPLILLENGRWTLVGITSAGFGCGEHHQPGIYHRISLTAGWIRSVIKYGA</sequence>
<evidence type="ECO:0000259" key="2">
    <source>
        <dbReference type="PROSITE" id="PS50240"/>
    </source>
</evidence>
<accession>A0AAW1U3J5</accession>
<dbReference type="PANTHER" id="PTHR24252">
    <property type="entry name" value="ACROSIN-RELATED"/>
    <property type="match status" value="1"/>
</dbReference>
<evidence type="ECO:0000256" key="1">
    <source>
        <dbReference type="ARBA" id="ARBA00023157"/>
    </source>
</evidence>
<dbReference type="PRINTS" id="PR00722">
    <property type="entry name" value="CHYMOTRYPSIN"/>
</dbReference>
<dbReference type="FunFam" id="2.40.10.10:FF:000072">
    <property type="entry name" value="CLIP-domain serine protease"/>
    <property type="match status" value="1"/>
</dbReference>
<dbReference type="InterPro" id="IPR009003">
    <property type="entry name" value="Peptidase_S1_PA"/>
</dbReference>
<name>A0AAW1U3J5_9CUCU</name>
<keyword evidence="4" id="KW-1185">Reference proteome</keyword>
<dbReference type="SMART" id="SM00020">
    <property type="entry name" value="Tryp_SPc"/>
    <property type="match status" value="1"/>
</dbReference>
<evidence type="ECO:0000313" key="3">
    <source>
        <dbReference type="EMBL" id="KAK9873959.1"/>
    </source>
</evidence>
<evidence type="ECO:0000313" key="4">
    <source>
        <dbReference type="Proteomes" id="UP001431783"/>
    </source>
</evidence>
<comment type="caution">
    <text evidence="3">The sequence shown here is derived from an EMBL/GenBank/DDBJ whole genome shotgun (WGS) entry which is preliminary data.</text>
</comment>
<dbReference type="InterPro" id="IPR001254">
    <property type="entry name" value="Trypsin_dom"/>
</dbReference>
<dbReference type="Gene3D" id="2.40.10.10">
    <property type="entry name" value="Trypsin-like serine proteases"/>
    <property type="match status" value="1"/>
</dbReference>
<proteinExistence type="predicted"/>
<keyword evidence="1" id="KW-1015">Disulfide bond</keyword>
<dbReference type="CDD" id="cd00190">
    <property type="entry name" value="Tryp_SPc"/>
    <property type="match status" value="1"/>
</dbReference>
<dbReference type="InterPro" id="IPR001314">
    <property type="entry name" value="Peptidase_S1A"/>
</dbReference>
<dbReference type="AlphaFoldDB" id="A0AAW1U3J5"/>
<dbReference type="PROSITE" id="PS00135">
    <property type="entry name" value="TRYPSIN_SER"/>
    <property type="match status" value="1"/>
</dbReference>
<reference evidence="3 4" key="1">
    <citation type="submission" date="2023-03" db="EMBL/GenBank/DDBJ databases">
        <title>Genome insight into feeding habits of ladybird beetles.</title>
        <authorList>
            <person name="Li H.-S."/>
            <person name="Huang Y.-H."/>
            <person name="Pang H."/>
        </authorList>
    </citation>
    <scope>NUCLEOTIDE SEQUENCE [LARGE SCALE GENOMIC DNA]</scope>
    <source>
        <strain evidence="3">SYSU_2023b</strain>
        <tissue evidence="3">Whole body</tissue>
    </source>
</reference>
<dbReference type="Pfam" id="PF00089">
    <property type="entry name" value="Trypsin"/>
    <property type="match status" value="1"/>
</dbReference>
<feature type="domain" description="Peptidase S1" evidence="2">
    <location>
        <begin position="154"/>
        <end position="397"/>
    </location>
</feature>